<evidence type="ECO:0000313" key="2">
    <source>
        <dbReference type="EMBL" id="QBB69627.1"/>
    </source>
</evidence>
<dbReference type="KEGG" id="xbc:ELE36_04115"/>
<dbReference type="InterPro" id="IPR011990">
    <property type="entry name" value="TPR-like_helical_dom_sf"/>
</dbReference>
<dbReference type="OrthoDB" id="5957580at2"/>
<dbReference type="PROSITE" id="PS51257">
    <property type="entry name" value="PROKAR_LIPOPROTEIN"/>
    <property type="match status" value="1"/>
</dbReference>
<feature type="chain" id="PRO_5019050021" evidence="1">
    <location>
        <begin position="24"/>
        <end position="178"/>
    </location>
</feature>
<dbReference type="Proteomes" id="UP000291562">
    <property type="component" value="Chromosome"/>
</dbReference>
<dbReference type="EMBL" id="CP035704">
    <property type="protein sequence ID" value="QBB69627.1"/>
    <property type="molecule type" value="Genomic_DNA"/>
</dbReference>
<proteinExistence type="predicted"/>
<name>A0A411HGQ6_9GAMM</name>
<keyword evidence="1" id="KW-0732">Signal</keyword>
<feature type="signal peptide" evidence="1">
    <location>
        <begin position="1"/>
        <end position="23"/>
    </location>
</feature>
<evidence type="ECO:0000313" key="3">
    <source>
        <dbReference type="Proteomes" id="UP000291562"/>
    </source>
</evidence>
<keyword evidence="3" id="KW-1185">Reference proteome</keyword>
<accession>A0A411HGQ6</accession>
<gene>
    <name evidence="2" type="ORF">ELE36_04115</name>
</gene>
<dbReference type="RefSeq" id="WP_129831884.1">
    <property type="nucleotide sequence ID" value="NZ_CP035704.1"/>
</dbReference>
<dbReference type="AlphaFoldDB" id="A0A411HGQ6"/>
<dbReference type="Gene3D" id="1.25.40.10">
    <property type="entry name" value="Tetratricopeptide repeat domain"/>
    <property type="match status" value="1"/>
</dbReference>
<evidence type="ECO:0000256" key="1">
    <source>
        <dbReference type="SAM" id="SignalP"/>
    </source>
</evidence>
<sequence>MHIVSNRITIHRVLLALLATALAACTQPPPPAQQAAPKLDVPDTVTAIRDAGAKFTSDLEVHPLRDPAIDGLMQQARSQEIQQHYDQAMALAERALTLSHGSPEIIQYQAELEIGHKHYEAAAKLAQQSYDHGPKNGSLCARNIQTLIEARNALQDSAGAAQAKAQLPSCRVDRPVRM</sequence>
<reference evidence="2 3" key="1">
    <citation type="submission" date="2019-01" db="EMBL/GenBank/DDBJ databases">
        <title>Pseudolysobacter antarctica gen. nov., sp. nov., isolated from Fildes Peninsula, Antarctica.</title>
        <authorList>
            <person name="Wei Z."/>
            <person name="Peng F."/>
        </authorList>
    </citation>
    <scope>NUCLEOTIDE SEQUENCE [LARGE SCALE GENOMIC DNA]</scope>
    <source>
        <strain evidence="2 3">AQ6-296</strain>
    </source>
</reference>
<organism evidence="2 3">
    <name type="scientific">Pseudolysobacter antarcticus</name>
    <dbReference type="NCBI Taxonomy" id="2511995"/>
    <lineage>
        <taxon>Bacteria</taxon>
        <taxon>Pseudomonadati</taxon>
        <taxon>Pseudomonadota</taxon>
        <taxon>Gammaproteobacteria</taxon>
        <taxon>Lysobacterales</taxon>
        <taxon>Rhodanobacteraceae</taxon>
        <taxon>Pseudolysobacter</taxon>
    </lineage>
</organism>
<protein>
    <submittedName>
        <fullName evidence="2">Tetratricopeptide repeat protein</fullName>
    </submittedName>
</protein>
<dbReference type="SUPFAM" id="SSF48452">
    <property type="entry name" value="TPR-like"/>
    <property type="match status" value="1"/>
</dbReference>